<comment type="caution">
    <text evidence="3">The sequence shown here is derived from an EMBL/GenBank/DDBJ whole genome shotgun (WGS) entry which is preliminary data.</text>
</comment>
<dbReference type="InterPro" id="IPR013783">
    <property type="entry name" value="Ig-like_fold"/>
</dbReference>
<dbReference type="Proteomes" id="UP001589607">
    <property type="component" value="Unassembled WGS sequence"/>
</dbReference>
<evidence type="ECO:0000256" key="1">
    <source>
        <dbReference type="ARBA" id="ARBA00022729"/>
    </source>
</evidence>
<evidence type="ECO:0000313" key="4">
    <source>
        <dbReference type="Proteomes" id="UP001589607"/>
    </source>
</evidence>
<reference evidence="3 4" key="1">
    <citation type="submission" date="2024-09" db="EMBL/GenBank/DDBJ databases">
        <authorList>
            <person name="Sun Q."/>
            <person name="Mori K."/>
        </authorList>
    </citation>
    <scope>NUCLEOTIDE SEQUENCE [LARGE SCALE GENOMIC DNA]</scope>
    <source>
        <strain evidence="3 4">CECT 7955</strain>
    </source>
</reference>
<dbReference type="SUPFAM" id="SSF55486">
    <property type="entry name" value="Metalloproteases ('zincins'), catalytic domain"/>
    <property type="match status" value="1"/>
</dbReference>
<dbReference type="Gene3D" id="2.60.40.10">
    <property type="entry name" value="Immunoglobulins"/>
    <property type="match status" value="1"/>
</dbReference>
<dbReference type="InterPro" id="IPR026444">
    <property type="entry name" value="Secre_tail"/>
</dbReference>
<dbReference type="Pfam" id="PF18962">
    <property type="entry name" value="Por_Secre_tail"/>
    <property type="match status" value="1"/>
</dbReference>
<dbReference type="RefSeq" id="WP_236457773.1">
    <property type="nucleotide sequence ID" value="NZ_CBCSGE010000005.1"/>
</dbReference>
<proteinExistence type="predicted"/>
<dbReference type="Pfam" id="PF13583">
    <property type="entry name" value="Reprolysin_4"/>
    <property type="match status" value="1"/>
</dbReference>
<organism evidence="3 4">
    <name type="scientific">Flavobacterium jumunjinense</name>
    <dbReference type="NCBI Taxonomy" id="998845"/>
    <lineage>
        <taxon>Bacteria</taxon>
        <taxon>Pseudomonadati</taxon>
        <taxon>Bacteroidota</taxon>
        <taxon>Flavobacteriia</taxon>
        <taxon>Flavobacteriales</taxon>
        <taxon>Flavobacteriaceae</taxon>
        <taxon>Flavobacterium</taxon>
    </lineage>
</organism>
<protein>
    <submittedName>
        <fullName evidence="3">Reprolysin-like metallopeptidase</fullName>
    </submittedName>
</protein>
<dbReference type="EMBL" id="JBHMEY010000042">
    <property type="protein sequence ID" value="MFB9097312.1"/>
    <property type="molecule type" value="Genomic_DNA"/>
</dbReference>
<keyword evidence="4" id="KW-1185">Reference proteome</keyword>
<sequence>MKTQKLLSLFLILVINTIYGQRASWEKISEEQLKTFPKMERANMPSKFELFTINLDRLKLDLANAPVDIISSESNVVISFPNSNGELENYKVFEAPIMEEALAARYSNIKSYIGKGVDRPSNTVRFSITVFGLHAMIFSADEAVSYIDTYTKDKNNYIVYNKRNISQSRHFQCLVNDELGLNKADLISGSNAQKASDGRFRTFRLAMACTIEYAAFHVNAAGLGAGTLAQKKGAVLSAMTVTMTRVNGIYERDMSLRMVLIANQDPLIFIDNDNFSNNDANALIDESQAQITAIAGAANFDIGHTVSTGGGGLAGPAPCYGPSKASGITGSGAPVGDPYDVDYVAHEMGHQFGANHTFNNSCGNNRNNSTAVEPGSGSTIMAYAGICGPNVQSNSDAHFHAVSIAEMVDMINTYSTCANTVLSGNTPPVVNAGGNYTIPRATAFVLKGSASDVNGDALTYCWEQTDTQISTQPPVQSAASGPNYRSRIPSVSPDRYMPPLANVVAGNLVPTWEVTPSVARTMNFALTVRDNRSPLGGQTSRGDMVVTVSGVAGPFVVTSQNTTGISYTGLSNQMFTWNVAGTTANNVNTANVKISLSTDNGVTFPTVLSASTPNDGSESLTIPNGINSTNCRIKIEAVNNLFYSVNSTKFSISSSLSSDSFEFEGFKLYPNPNKGSFNIELFTSSNRISVNVHDISGRLVYDESFSNLGTFSQNIELGKVQSGVYLVSISDGDNKTTKRVVVE</sequence>
<keyword evidence="1" id="KW-0732">Signal</keyword>
<accession>A0ABV5GPM6</accession>
<gene>
    <name evidence="3" type="ORF">ACFFVF_12350</name>
</gene>
<evidence type="ECO:0000259" key="2">
    <source>
        <dbReference type="Pfam" id="PF18962"/>
    </source>
</evidence>
<feature type="domain" description="Secretion system C-terminal sorting" evidence="2">
    <location>
        <begin position="668"/>
        <end position="742"/>
    </location>
</feature>
<dbReference type="NCBIfam" id="TIGR04183">
    <property type="entry name" value="Por_Secre_tail"/>
    <property type="match status" value="1"/>
</dbReference>
<name>A0ABV5GPM6_9FLAO</name>
<dbReference type="Gene3D" id="3.40.390.10">
    <property type="entry name" value="Collagenase (Catalytic Domain)"/>
    <property type="match status" value="1"/>
</dbReference>
<dbReference type="InterPro" id="IPR024079">
    <property type="entry name" value="MetalloPept_cat_dom_sf"/>
</dbReference>
<evidence type="ECO:0000313" key="3">
    <source>
        <dbReference type="EMBL" id="MFB9097312.1"/>
    </source>
</evidence>